<dbReference type="SUPFAM" id="SSF47413">
    <property type="entry name" value="lambda repressor-like DNA-binding domains"/>
    <property type="match status" value="1"/>
</dbReference>
<dbReference type="CDD" id="cd00093">
    <property type="entry name" value="HTH_XRE"/>
    <property type="match status" value="1"/>
</dbReference>
<dbReference type="GO" id="GO:0003700">
    <property type="term" value="F:DNA-binding transcription factor activity"/>
    <property type="evidence" value="ECO:0007669"/>
    <property type="project" value="TreeGrafter"/>
</dbReference>
<dbReference type="Gene3D" id="1.10.260.40">
    <property type="entry name" value="lambda repressor-like DNA-binding domains"/>
    <property type="match status" value="1"/>
</dbReference>
<protein>
    <submittedName>
        <fullName evidence="3">DNA-binding XRE family transcriptional regulator</fullName>
    </submittedName>
</protein>
<feature type="domain" description="HTH cro/C1-type" evidence="2">
    <location>
        <begin position="8"/>
        <end position="63"/>
    </location>
</feature>
<reference evidence="3 4" key="1">
    <citation type="submission" date="2018-05" db="EMBL/GenBank/DDBJ databases">
        <title>Genomic Encyclopedia of Type Strains, Phase IV (KMG-IV): sequencing the most valuable type-strain genomes for metagenomic binning, comparative biology and taxonomic classification.</title>
        <authorList>
            <person name="Goeker M."/>
        </authorList>
    </citation>
    <scope>NUCLEOTIDE SEQUENCE [LARGE SCALE GENOMIC DNA]</scope>
    <source>
        <strain evidence="3 4">DSM 18773</strain>
    </source>
</reference>
<dbReference type="OrthoDB" id="9812960at2"/>
<dbReference type="InterPro" id="IPR010982">
    <property type="entry name" value="Lambda_DNA-bd_dom_sf"/>
</dbReference>
<dbReference type="GO" id="GO:0003677">
    <property type="term" value="F:DNA binding"/>
    <property type="evidence" value="ECO:0007669"/>
    <property type="project" value="UniProtKB-KW"/>
</dbReference>
<dbReference type="PANTHER" id="PTHR46797:SF1">
    <property type="entry name" value="METHYLPHOSPHONATE SYNTHASE"/>
    <property type="match status" value="1"/>
</dbReference>
<dbReference type="SMART" id="SM00530">
    <property type="entry name" value="HTH_XRE"/>
    <property type="match status" value="1"/>
</dbReference>
<dbReference type="PANTHER" id="PTHR46797">
    <property type="entry name" value="HTH-TYPE TRANSCRIPTIONAL REGULATOR"/>
    <property type="match status" value="1"/>
</dbReference>
<accession>A0A316D748</accession>
<comment type="caution">
    <text evidence="3">The sequence shown here is derived from an EMBL/GenBank/DDBJ whole genome shotgun (WGS) entry which is preliminary data.</text>
</comment>
<dbReference type="InterPro" id="IPR001387">
    <property type="entry name" value="Cro/C1-type_HTH"/>
</dbReference>
<dbReference type="RefSeq" id="WP_109689620.1">
    <property type="nucleotide sequence ID" value="NZ_QGGL01000010.1"/>
</dbReference>
<proteinExistence type="predicted"/>
<sequence length="127" mass="14268">MAELGTLIRQARKEMGLTAVQLAEAVGVTPTYIGELERGVKKNPSMQVIAGMAERLDKPVNYFFGASQESRIIRSLPQDVSGYVRETILEPYCATRDRVETLSDADVMEALVDYLRTLKRRTESEEK</sequence>
<organism evidence="3 4">
    <name type="scientific">Tumebacillus permanentifrigoris</name>
    <dbReference type="NCBI Taxonomy" id="378543"/>
    <lineage>
        <taxon>Bacteria</taxon>
        <taxon>Bacillati</taxon>
        <taxon>Bacillota</taxon>
        <taxon>Bacilli</taxon>
        <taxon>Bacillales</taxon>
        <taxon>Alicyclobacillaceae</taxon>
        <taxon>Tumebacillus</taxon>
    </lineage>
</organism>
<dbReference type="AlphaFoldDB" id="A0A316D748"/>
<evidence type="ECO:0000313" key="4">
    <source>
        <dbReference type="Proteomes" id="UP000245634"/>
    </source>
</evidence>
<evidence type="ECO:0000256" key="1">
    <source>
        <dbReference type="ARBA" id="ARBA00023125"/>
    </source>
</evidence>
<keyword evidence="1 3" id="KW-0238">DNA-binding</keyword>
<dbReference type="EMBL" id="QGGL01000010">
    <property type="protein sequence ID" value="PWK11477.1"/>
    <property type="molecule type" value="Genomic_DNA"/>
</dbReference>
<gene>
    <name evidence="3" type="ORF">C7459_1105</name>
</gene>
<evidence type="ECO:0000313" key="3">
    <source>
        <dbReference type="EMBL" id="PWK11477.1"/>
    </source>
</evidence>
<dbReference type="PROSITE" id="PS50943">
    <property type="entry name" value="HTH_CROC1"/>
    <property type="match status" value="1"/>
</dbReference>
<dbReference type="Proteomes" id="UP000245634">
    <property type="component" value="Unassembled WGS sequence"/>
</dbReference>
<dbReference type="InterPro" id="IPR050807">
    <property type="entry name" value="TransReg_Diox_bact_type"/>
</dbReference>
<name>A0A316D748_9BACL</name>
<keyword evidence="4" id="KW-1185">Reference proteome</keyword>
<dbReference type="GO" id="GO:0005829">
    <property type="term" value="C:cytosol"/>
    <property type="evidence" value="ECO:0007669"/>
    <property type="project" value="TreeGrafter"/>
</dbReference>
<dbReference type="Pfam" id="PF01381">
    <property type="entry name" value="HTH_3"/>
    <property type="match status" value="1"/>
</dbReference>
<evidence type="ECO:0000259" key="2">
    <source>
        <dbReference type="PROSITE" id="PS50943"/>
    </source>
</evidence>